<organism evidence="1 2">
    <name type="scientific">Jiangella anatolica</name>
    <dbReference type="NCBI Taxonomy" id="2670374"/>
    <lineage>
        <taxon>Bacteria</taxon>
        <taxon>Bacillati</taxon>
        <taxon>Actinomycetota</taxon>
        <taxon>Actinomycetes</taxon>
        <taxon>Jiangellales</taxon>
        <taxon>Jiangellaceae</taxon>
        <taxon>Jiangella</taxon>
    </lineage>
</organism>
<gene>
    <name evidence="1" type="ORF">C1I92_08400</name>
</gene>
<evidence type="ECO:0000313" key="2">
    <source>
        <dbReference type="Proteomes" id="UP000248764"/>
    </source>
</evidence>
<accession>A0A2W2BGM4</accession>
<dbReference type="AlphaFoldDB" id="A0A2W2BGM4"/>
<reference evidence="1 2" key="1">
    <citation type="submission" date="2018-01" db="EMBL/GenBank/DDBJ databases">
        <title>Draft genome sequence of Jiangella sp. GTF31.</title>
        <authorList>
            <person name="Sahin N."/>
            <person name="Ay H."/>
            <person name="Saygin H."/>
        </authorList>
    </citation>
    <scope>NUCLEOTIDE SEQUENCE [LARGE SCALE GENOMIC DNA]</scope>
    <source>
        <strain evidence="1 2">GTF31</strain>
    </source>
</reference>
<dbReference type="EMBL" id="POTW01000015">
    <property type="protein sequence ID" value="PZF84440.1"/>
    <property type="molecule type" value="Genomic_DNA"/>
</dbReference>
<evidence type="ECO:0000313" key="1">
    <source>
        <dbReference type="EMBL" id="PZF84440.1"/>
    </source>
</evidence>
<sequence length="126" mass="13859">MHDDALAALLEASLSPDVEIRADAGRQLAAWAERSPVAATLRRLVLDAYNTYVTDVVARALLERDDVRGVRVLAQAAAHADAEQQDHLYWVVQERQERVLELCAVAAPDEDLTTRAGAALLQDWLS</sequence>
<proteinExistence type="predicted"/>
<protein>
    <recommendedName>
        <fullName evidence="3">HEAT repeat domain-containing protein</fullName>
    </recommendedName>
</protein>
<dbReference type="Proteomes" id="UP000248764">
    <property type="component" value="Unassembled WGS sequence"/>
</dbReference>
<name>A0A2W2BGM4_9ACTN</name>
<dbReference type="RefSeq" id="WP_111254215.1">
    <property type="nucleotide sequence ID" value="NZ_POTW01000015.1"/>
</dbReference>
<evidence type="ECO:0008006" key="3">
    <source>
        <dbReference type="Google" id="ProtNLM"/>
    </source>
</evidence>
<comment type="caution">
    <text evidence="1">The sequence shown here is derived from an EMBL/GenBank/DDBJ whole genome shotgun (WGS) entry which is preliminary data.</text>
</comment>
<keyword evidence="2" id="KW-1185">Reference proteome</keyword>